<sequence>MIETGSGETLFSDLRDEGAAIDAAAAIKESESSAQPSRRIDEMAAQQLIGRTLLAAATLVGTALAPALAHAQPASATTGTMMNLSVRGELRGDGTRTAFLTCEPTGGSHPFATDACQELSNVKGDFNQLSGGHSICQLDHRPVTLIATGNWRGQPVTFEKTYSNECVAKAATGKVFSF</sequence>
<evidence type="ECO:0000256" key="1">
    <source>
        <dbReference type="ARBA" id="ARBA00004613"/>
    </source>
</evidence>
<accession>A0A840Q9I1</accession>
<dbReference type="SUPFAM" id="SSF55399">
    <property type="entry name" value="Subtilisin inhibitor"/>
    <property type="match status" value="1"/>
</dbReference>
<dbReference type="InterPro" id="IPR023549">
    <property type="entry name" value="Subtilisin_inhibitor"/>
</dbReference>
<dbReference type="RefSeq" id="WP_184726614.1">
    <property type="nucleotide sequence ID" value="NZ_JACHIW010000001.1"/>
</dbReference>
<gene>
    <name evidence="10" type="ORF">BJ970_002773</name>
</gene>
<evidence type="ECO:0000256" key="8">
    <source>
        <dbReference type="RuleBase" id="RU003471"/>
    </source>
</evidence>
<reference evidence="10 11" key="1">
    <citation type="submission" date="2020-08" db="EMBL/GenBank/DDBJ databases">
        <title>Sequencing the genomes of 1000 actinobacteria strains.</title>
        <authorList>
            <person name="Klenk H.-P."/>
        </authorList>
    </citation>
    <scope>NUCLEOTIDE SEQUENCE [LARGE SCALE GENOMIC DNA]</scope>
    <source>
        <strain evidence="10 11">DSM 45584</strain>
    </source>
</reference>
<dbReference type="Proteomes" id="UP000584374">
    <property type="component" value="Unassembled WGS sequence"/>
</dbReference>
<keyword evidence="11" id="KW-1185">Reference proteome</keyword>
<dbReference type="GO" id="GO:0005576">
    <property type="term" value="C:extracellular region"/>
    <property type="evidence" value="ECO:0007669"/>
    <property type="project" value="UniProtKB-SubCell"/>
</dbReference>
<comment type="similarity">
    <text evidence="2 8">Belongs to the protease inhibitor I16 (SSI) family.</text>
</comment>
<dbReference type="EMBL" id="JACHIW010000001">
    <property type="protein sequence ID" value="MBB5155239.1"/>
    <property type="molecule type" value="Genomic_DNA"/>
</dbReference>
<comment type="subunit">
    <text evidence="3">Homodimer.</text>
</comment>
<evidence type="ECO:0000259" key="9">
    <source>
        <dbReference type="Pfam" id="PF00720"/>
    </source>
</evidence>
<evidence type="ECO:0000256" key="2">
    <source>
        <dbReference type="ARBA" id="ARBA00010472"/>
    </source>
</evidence>
<dbReference type="InterPro" id="IPR036819">
    <property type="entry name" value="Subtilisin_inhibitor-like_sf"/>
</dbReference>
<dbReference type="Gene3D" id="3.30.350.10">
    <property type="entry name" value="Subtilisin inhibitor-like"/>
    <property type="match status" value="1"/>
</dbReference>
<keyword evidence="5 8" id="KW-0646">Protease inhibitor</keyword>
<dbReference type="InterPro" id="IPR000691">
    <property type="entry name" value="Prot_inh_I16_SSI"/>
</dbReference>
<protein>
    <recommendedName>
        <fullName evidence="9">Subtilisin inhibitor domain-containing protein</fullName>
    </recommendedName>
</protein>
<keyword evidence="6 8" id="KW-0722">Serine protease inhibitor</keyword>
<evidence type="ECO:0000256" key="3">
    <source>
        <dbReference type="ARBA" id="ARBA00011738"/>
    </source>
</evidence>
<feature type="domain" description="Subtilisin inhibitor" evidence="9">
    <location>
        <begin position="80"/>
        <end position="164"/>
    </location>
</feature>
<evidence type="ECO:0000313" key="11">
    <source>
        <dbReference type="Proteomes" id="UP000584374"/>
    </source>
</evidence>
<dbReference type="Pfam" id="PF00720">
    <property type="entry name" value="SSI"/>
    <property type="match status" value="1"/>
</dbReference>
<proteinExistence type="inferred from homology"/>
<evidence type="ECO:0000256" key="6">
    <source>
        <dbReference type="ARBA" id="ARBA00022900"/>
    </source>
</evidence>
<comment type="caution">
    <text evidence="10">The sequence shown here is derived from an EMBL/GenBank/DDBJ whole genome shotgun (WGS) entry which is preliminary data.</text>
</comment>
<keyword evidence="4" id="KW-0964">Secreted</keyword>
<evidence type="ECO:0000313" key="10">
    <source>
        <dbReference type="EMBL" id="MBB5155239.1"/>
    </source>
</evidence>
<evidence type="ECO:0000256" key="4">
    <source>
        <dbReference type="ARBA" id="ARBA00022525"/>
    </source>
</evidence>
<organism evidence="10 11">
    <name type="scientific">Saccharopolyspora phatthalungensis</name>
    <dbReference type="NCBI Taxonomy" id="664693"/>
    <lineage>
        <taxon>Bacteria</taxon>
        <taxon>Bacillati</taxon>
        <taxon>Actinomycetota</taxon>
        <taxon>Actinomycetes</taxon>
        <taxon>Pseudonocardiales</taxon>
        <taxon>Pseudonocardiaceae</taxon>
        <taxon>Saccharopolyspora</taxon>
    </lineage>
</organism>
<evidence type="ECO:0000256" key="7">
    <source>
        <dbReference type="ARBA" id="ARBA00023157"/>
    </source>
</evidence>
<dbReference type="AlphaFoldDB" id="A0A840Q9I1"/>
<dbReference type="GO" id="GO:0004867">
    <property type="term" value="F:serine-type endopeptidase inhibitor activity"/>
    <property type="evidence" value="ECO:0007669"/>
    <property type="project" value="UniProtKB-KW"/>
</dbReference>
<evidence type="ECO:0000256" key="5">
    <source>
        <dbReference type="ARBA" id="ARBA00022690"/>
    </source>
</evidence>
<dbReference type="PRINTS" id="PR00294">
    <property type="entry name" value="SSBTLNINHBTR"/>
</dbReference>
<comment type="subcellular location">
    <subcellularLocation>
        <location evidence="1">Secreted</location>
    </subcellularLocation>
</comment>
<keyword evidence="7" id="KW-1015">Disulfide bond</keyword>
<name>A0A840Q9I1_9PSEU</name>